<dbReference type="Pfam" id="PF02515">
    <property type="entry name" value="CoA_transf_3"/>
    <property type="match status" value="1"/>
</dbReference>
<feature type="region of interest" description="Disordered" evidence="3">
    <location>
        <begin position="681"/>
        <end position="705"/>
    </location>
</feature>
<dbReference type="STRING" id="1262450.S3BUE0"/>
<dbReference type="InterPro" id="IPR052985">
    <property type="entry name" value="CoA-trans_III_biosynth/detox"/>
</dbReference>
<dbReference type="OrthoDB" id="2308815at2759"/>
<dbReference type="PANTHER" id="PTHR48229:SF1">
    <property type="entry name" value="ALPHA METHYLACYL-COA RACEMASE-RELATED"/>
    <property type="match status" value="1"/>
</dbReference>
<dbReference type="EMBL" id="KE148162">
    <property type="protein sequence ID" value="EPE04102.1"/>
    <property type="molecule type" value="Genomic_DNA"/>
</dbReference>
<dbReference type="InterPro" id="IPR003673">
    <property type="entry name" value="CoA-Trfase_fam_III"/>
</dbReference>
<gene>
    <name evidence="5" type="ORF">F503_04617</name>
</gene>
<organism evidence="5 6">
    <name type="scientific">Ophiostoma piceae (strain UAMH 11346)</name>
    <name type="common">Sap stain fungus</name>
    <dbReference type="NCBI Taxonomy" id="1262450"/>
    <lineage>
        <taxon>Eukaryota</taxon>
        <taxon>Fungi</taxon>
        <taxon>Dikarya</taxon>
        <taxon>Ascomycota</taxon>
        <taxon>Pezizomycotina</taxon>
        <taxon>Sordariomycetes</taxon>
        <taxon>Sordariomycetidae</taxon>
        <taxon>Ophiostomatales</taxon>
        <taxon>Ophiostomataceae</taxon>
        <taxon>Ophiostoma</taxon>
    </lineage>
</organism>
<evidence type="ECO:0000256" key="1">
    <source>
        <dbReference type="ARBA" id="ARBA00008383"/>
    </source>
</evidence>
<dbReference type="InterPro" id="IPR007219">
    <property type="entry name" value="XnlR_reg_dom"/>
</dbReference>
<dbReference type="GO" id="GO:0003677">
    <property type="term" value="F:DNA binding"/>
    <property type="evidence" value="ECO:0007669"/>
    <property type="project" value="InterPro"/>
</dbReference>
<evidence type="ECO:0000259" key="4">
    <source>
        <dbReference type="Pfam" id="PF04082"/>
    </source>
</evidence>
<dbReference type="SUPFAM" id="SSF89796">
    <property type="entry name" value="CoA-transferase family III (CaiB/BaiF)"/>
    <property type="match status" value="2"/>
</dbReference>
<dbReference type="GO" id="GO:0003824">
    <property type="term" value="F:catalytic activity"/>
    <property type="evidence" value="ECO:0007669"/>
    <property type="project" value="InterPro"/>
</dbReference>
<comment type="similarity">
    <text evidence="1">Belongs to the CoA-transferase III family.</text>
</comment>
<dbReference type="CDD" id="cd12148">
    <property type="entry name" value="fungal_TF_MHR"/>
    <property type="match status" value="1"/>
</dbReference>
<dbReference type="GO" id="GO:0008270">
    <property type="term" value="F:zinc ion binding"/>
    <property type="evidence" value="ECO:0007669"/>
    <property type="project" value="InterPro"/>
</dbReference>
<dbReference type="HOGENOM" id="CLU_270861_0_0_1"/>
<dbReference type="InterPro" id="IPR023606">
    <property type="entry name" value="CoA-Trfase_III_dom_1_sf"/>
</dbReference>
<dbReference type="eggNOG" id="KOG3957">
    <property type="taxonomic scope" value="Eukaryota"/>
</dbReference>
<feature type="domain" description="Xylanolytic transcriptional activator regulatory" evidence="4">
    <location>
        <begin position="734"/>
        <end position="947"/>
    </location>
</feature>
<name>S3BUE0_OPHP1</name>
<dbReference type="AlphaFoldDB" id="S3BUE0"/>
<evidence type="ECO:0000313" key="5">
    <source>
        <dbReference type="EMBL" id="EPE04102.1"/>
    </source>
</evidence>
<sequence length="1200" mass="133173">MAPYTIQAESKQLLNSILDDPSFSVSPEVKAAAERVEFTGYADPWLPVPVKFSESISAISAFVASAAVAVAEDRYGIKQDIKVNTDHASVFLFGFFLPNIAGESIMTASKPILENLAEVDKNNLFKPIHRASTNQYRTKDGRYYHSHGSMNASIIMKMFQIPEQDVTLEEAKKIYADKVAQYNAEELDHLENEVYRQAGTICYTPDEFFATEHGKIAAKEPLATVRELPAPQVAWSSVTPGSEFRPLQGIRVVDLSRAVAAPTVSKILAALGADVIKISCPSLPDTGIAMVDVNAGKRDVNVDLKTEEGKALFREIIKGADVLVDGYRPHALKKLGFHSKSLREINPSLIYVREDCYGYNGPWAHRSGWQQIADCTVGIAMMTGEFLGLKEPVQPLLPNADYQTGVLGTGLVIEALLKRTKSPVTFDIDLSLCHYNIWLYRAGAYTAEQQAAIRALHPEFKPRHTTDLPEIAGMLMESLKTARPGIFKTPEFYEEISGKEWGETRPIHVIGAPFKLTKSTLGFLQSKYNVLHGAKKRPSIRAQASLGSVPGMPRSKDSLRCPHTAAVYQMQIGGGCLHTERTGTSTATEQLRQSGESLGPAPLPAHDEQLLFGEEILNVSATWPEDTLPSPGSASAMATSLPEDTPSHAGFTDELFDQTGYGSLSGLDFLSPFPYIHNQASDPAQSLLPPQPVRGGSPTTKPCKQSHLSNDDLDYLLKKGAFALPPSAVQESFLKAYFLFIHPFLPVIPEDESWSEYEHDLNRTSLVLYWSMLFAACPFVSSDVVLQLGYGTVAEAQESFFEKAKLLYLFETESDEITLVSAALLLSYRSPRADQVSVQRPTYWLSIATSMTRELSNNGESRNSDSADYSKLVKRLQWTCAVRELVIALSSRIVTEVEPCLPELPPLTVDDIKDATLQSKVYDEETKLLFASMFLSLTKLTRLAAKIRLLKSSEETRPDTHCTVTDKTVNCLFDVEKASLELTSWREMFADKFSLATTTSTLANLKMLIFHRNLALLLCDSFLITLNRPRQAYFSNSPHWSQGMIELLKAQWHRAKFAAADMTKLISEVRNLGLGPYLPITMSPIAVNSGIVHILQQPLYGFTQASDRPENVKLCINVLEEMQQRFPVVNDMITMLYATIRFAEQEVAAYSLDNPFSPGFRFGRDLLSGSDQDVIVREAFIISRTIHFLDGLFYKGYHKK</sequence>
<protein>
    <submittedName>
        <fullName evidence="5">Caib baif family enzyme</fullName>
    </submittedName>
</protein>
<dbReference type="GO" id="GO:0006351">
    <property type="term" value="P:DNA-templated transcription"/>
    <property type="evidence" value="ECO:0007669"/>
    <property type="project" value="InterPro"/>
</dbReference>
<proteinExistence type="inferred from homology"/>
<keyword evidence="2" id="KW-0539">Nucleus</keyword>
<reference evidence="5 6" key="1">
    <citation type="journal article" date="2013" name="BMC Genomics">
        <title>The genome and transcriptome of the pine saprophyte Ophiostoma piceae, and a comparison with the bark beetle-associated pine pathogen Grosmannia clavigera.</title>
        <authorList>
            <person name="Haridas S."/>
            <person name="Wang Y."/>
            <person name="Lim L."/>
            <person name="Massoumi Alamouti S."/>
            <person name="Jackman S."/>
            <person name="Docking R."/>
            <person name="Robertson G."/>
            <person name="Birol I."/>
            <person name="Bohlmann J."/>
            <person name="Breuil C."/>
        </authorList>
    </citation>
    <scope>NUCLEOTIDE SEQUENCE [LARGE SCALE GENOMIC DNA]</scope>
    <source>
        <strain evidence="5 6">UAMH 11346</strain>
    </source>
</reference>
<dbReference type="PANTHER" id="PTHR48229">
    <property type="entry name" value="CAIB/BAIF FAMILY ENZYME (AFU_ORTHOLOGUE AFUA_1G05360)-RELATED"/>
    <property type="match status" value="1"/>
</dbReference>
<evidence type="ECO:0000313" key="6">
    <source>
        <dbReference type="Proteomes" id="UP000016923"/>
    </source>
</evidence>
<keyword evidence="6" id="KW-1185">Reference proteome</keyword>
<dbReference type="Pfam" id="PF04082">
    <property type="entry name" value="Fungal_trans"/>
    <property type="match status" value="1"/>
</dbReference>
<dbReference type="Gene3D" id="3.40.50.10540">
    <property type="entry name" value="Crotonobetainyl-coa:carnitine coa-transferase, domain 1"/>
    <property type="match status" value="1"/>
</dbReference>
<dbReference type="VEuPathDB" id="FungiDB:F503_04617"/>
<dbReference type="Proteomes" id="UP000016923">
    <property type="component" value="Unassembled WGS sequence"/>
</dbReference>
<evidence type="ECO:0000256" key="2">
    <source>
        <dbReference type="ARBA" id="ARBA00023242"/>
    </source>
</evidence>
<evidence type="ECO:0000256" key="3">
    <source>
        <dbReference type="SAM" id="MobiDB-lite"/>
    </source>
</evidence>
<accession>S3BUE0</accession>